<dbReference type="InterPro" id="IPR013149">
    <property type="entry name" value="ADH-like_C"/>
</dbReference>
<gene>
    <name evidence="3" type="ORF">H6P81_010884</name>
</gene>
<dbReference type="Proteomes" id="UP000825729">
    <property type="component" value="Unassembled WGS sequence"/>
</dbReference>
<organism evidence="3 4">
    <name type="scientific">Aristolochia fimbriata</name>
    <name type="common">White veined hardy Dutchman's pipe vine</name>
    <dbReference type="NCBI Taxonomy" id="158543"/>
    <lineage>
        <taxon>Eukaryota</taxon>
        <taxon>Viridiplantae</taxon>
        <taxon>Streptophyta</taxon>
        <taxon>Embryophyta</taxon>
        <taxon>Tracheophyta</taxon>
        <taxon>Spermatophyta</taxon>
        <taxon>Magnoliopsida</taxon>
        <taxon>Magnoliidae</taxon>
        <taxon>Piperales</taxon>
        <taxon>Aristolochiaceae</taxon>
        <taxon>Aristolochia</taxon>
    </lineage>
</organism>
<comment type="caution">
    <text evidence="3">The sequence shown here is derived from an EMBL/GenBank/DDBJ whole genome shotgun (WGS) entry which is preliminary data.</text>
</comment>
<dbReference type="CDD" id="cd08250">
    <property type="entry name" value="Mgc45594_like"/>
    <property type="match status" value="1"/>
</dbReference>
<dbReference type="Gene3D" id="3.90.180.10">
    <property type="entry name" value="Medium-chain alcohol dehydrogenases, catalytic domain"/>
    <property type="match status" value="1"/>
</dbReference>
<accession>A0AAV7EQN5</accession>
<dbReference type="SUPFAM" id="SSF51735">
    <property type="entry name" value="NAD(P)-binding Rossmann-fold domains"/>
    <property type="match status" value="2"/>
</dbReference>
<dbReference type="PANTHER" id="PTHR43677">
    <property type="entry name" value="SHORT-CHAIN DEHYDROGENASE/REDUCTASE"/>
    <property type="match status" value="1"/>
</dbReference>
<feature type="domain" description="Enoyl reductase (ER)" evidence="2">
    <location>
        <begin position="299"/>
        <end position="621"/>
    </location>
</feature>
<dbReference type="Pfam" id="PF00107">
    <property type="entry name" value="ADH_zinc_N"/>
    <property type="match status" value="1"/>
</dbReference>
<dbReference type="AlphaFoldDB" id="A0AAV7EQN5"/>
<dbReference type="PRINTS" id="PR00080">
    <property type="entry name" value="SDRFAMILY"/>
</dbReference>
<dbReference type="PANTHER" id="PTHR43677:SF3">
    <property type="entry name" value="PROSTAGLANDIN REDUCTASE 3"/>
    <property type="match status" value="1"/>
</dbReference>
<keyword evidence="4" id="KW-1185">Reference proteome</keyword>
<dbReference type="InterPro" id="IPR020843">
    <property type="entry name" value="ER"/>
</dbReference>
<dbReference type="Pfam" id="PF08240">
    <property type="entry name" value="ADH_N"/>
    <property type="match status" value="1"/>
</dbReference>
<dbReference type="Gene3D" id="3.40.50.720">
    <property type="entry name" value="NAD(P)-binding Rossmann-like Domain"/>
    <property type="match status" value="2"/>
</dbReference>
<dbReference type="FunFam" id="3.40.50.720:FF:000121">
    <property type="entry name" value="Prostaglandin reductase 2"/>
    <property type="match status" value="1"/>
</dbReference>
<name>A0AAV7EQN5_ARIFI</name>
<evidence type="ECO:0000256" key="1">
    <source>
        <dbReference type="ARBA" id="ARBA00023002"/>
    </source>
</evidence>
<dbReference type="GO" id="GO:0005739">
    <property type="term" value="C:mitochondrion"/>
    <property type="evidence" value="ECO:0007669"/>
    <property type="project" value="TreeGrafter"/>
</dbReference>
<evidence type="ECO:0000313" key="3">
    <source>
        <dbReference type="EMBL" id="KAG9450919.1"/>
    </source>
</evidence>
<evidence type="ECO:0000313" key="4">
    <source>
        <dbReference type="Proteomes" id="UP000825729"/>
    </source>
</evidence>
<keyword evidence="1" id="KW-0560">Oxidoreductase</keyword>
<dbReference type="InterPro" id="IPR020904">
    <property type="entry name" value="Sc_DH/Rdtase_CS"/>
</dbReference>
<reference evidence="3 4" key="1">
    <citation type="submission" date="2021-07" db="EMBL/GenBank/DDBJ databases">
        <title>The Aristolochia fimbriata genome: insights into angiosperm evolution, floral development and chemical biosynthesis.</title>
        <authorList>
            <person name="Jiao Y."/>
        </authorList>
    </citation>
    <scope>NUCLEOTIDE SEQUENCE [LARGE SCALE GENOMIC DNA]</scope>
    <source>
        <strain evidence="3">IBCAS-2021</strain>
        <tissue evidence="3">Leaf</tissue>
    </source>
</reference>
<dbReference type="GO" id="GO:0016491">
    <property type="term" value="F:oxidoreductase activity"/>
    <property type="evidence" value="ECO:0007669"/>
    <property type="project" value="UniProtKB-KW"/>
</dbReference>
<dbReference type="EMBL" id="JAINDJ010000004">
    <property type="protein sequence ID" value="KAG9450919.1"/>
    <property type="molecule type" value="Genomic_DNA"/>
</dbReference>
<dbReference type="PROSITE" id="PS01162">
    <property type="entry name" value="QOR_ZETA_CRYSTAL"/>
    <property type="match status" value="1"/>
</dbReference>
<dbReference type="InterPro" id="IPR011032">
    <property type="entry name" value="GroES-like_sf"/>
</dbReference>
<dbReference type="InterPro" id="IPR051397">
    <property type="entry name" value="Zn-ADH-like_protein"/>
</dbReference>
<dbReference type="Pfam" id="PF00106">
    <property type="entry name" value="adh_short"/>
    <property type="match status" value="1"/>
</dbReference>
<dbReference type="PROSITE" id="PS00061">
    <property type="entry name" value="ADH_SHORT"/>
    <property type="match status" value="1"/>
</dbReference>
<dbReference type="SMART" id="SM00829">
    <property type="entry name" value="PKS_ER"/>
    <property type="match status" value="1"/>
</dbReference>
<evidence type="ECO:0000259" key="2">
    <source>
        <dbReference type="SMART" id="SM00829"/>
    </source>
</evidence>
<dbReference type="InterPro" id="IPR002347">
    <property type="entry name" value="SDR_fam"/>
</dbReference>
<sequence length="634" mass="68789">MELKPGLSAIVTGGANGIGKALSLALAKKGVFVTVIDFSEEKGKETALLIEEENKKFHADSQLPLAMFIRCDVTNIRDLAAAFQKHLQTYGGLDICINSAGMGNPVPFYIDETDGEGSWRKSVRVNLVAVIDCTRLAIDTLQASGRRGVILNLGSASGLYPMYADPIYSATKGGVVLFTRSLALLMRKGIRVNVLCPEYVETDLAAKVDQELIKKMGGYVPMETVVKGAFELITDETKAGKCLWISNRRGSEYWPTHAEEKKYLVNPRQSKGRSPSYIVPSLVIPQNFEKIIVHTLTHNFLSATKIVRTPLRLPIQSQHVLVKILHAGVNASDVNFTSGRYFKSSDKEQLQCLPFDAGFEAVGLIAAIGDSVGDLKVGMPVATMSFGGYAEFMLVPAKHILLVPRPDPEVLAMLTSGLTASIALEKVAHKESGKVVLVTAAAGGTGQFAVQLAKLAGNKVVATCGGQKKAAMLKDLGVDRVIDYTSEDVKTVLKKEYPKGLDIVYESVGGEMFSICLNALAMHGHLVVIGMISQYQGKDGWKPLTYPGLCEKLLAKSQTVSGFFLVQYVHLWQEHLDRLFDLYSSGKLKVFVDPKKFVGISSVADAVEYLHSGKSIGKVIVSIDPTLHQKVAKL</sequence>
<protein>
    <recommendedName>
        <fullName evidence="2">Enoyl reductase (ER) domain-containing protein</fullName>
    </recommendedName>
</protein>
<dbReference type="SUPFAM" id="SSF50129">
    <property type="entry name" value="GroES-like"/>
    <property type="match status" value="1"/>
</dbReference>
<dbReference type="GO" id="GO:0008270">
    <property type="term" value="F:zinc ion binding"/>
    <property type="evidence" value="ECO:0007669"/>
    <property type="project" value="InterPro"/>
</dbReference>
<dbReference type="InterPro" id="IPR002364">
    <property type="entry name" value="Quin_OxRdtase/zeta-crystal_CS"/>
</dbReference>
<proteinExistence type="predicted"/>
<dbReference type="InterPro" id="IPR013154">
    <property type="entry name" value="ADH-like_N"/>
</dbReference>
<dbReference type="PRINTS" id="PR00081">
    <property type="entry name" value="GDHRDH"/>
</dbReference>
<dbReference type="InterPro" id="IPR036291">
    <property type="entry name" value="NAD(P)-bd_dom_sf"/>
</dbReference>